<name>N1QQF4_AEGTA</name>
<feature type="region of interest" description="Disordered" evidence="1">
    <location>
        <begin position="105"/>
        <end position="200"/>
    </location>
</feature>
<feature type="compositionally biased region" description="Polar residues" evidence="1">
    <location>
        <begin position="111"/>
        <end position="121"/>
    </location>
</feature>
<organism evidence="2">
    <name type="scientific">Aegilops tauschii</name>
    <name type="common">Tausch's goatgrass</name>
    <name type="synonym">Aegilops squarrosa</name>
    <dbReference type="NCBI Taxonomy" id="37682"/>
    <lineage>
        <taxon>Eukaryota</taxon>
        <taxon>Viridiplantae</taxon>
        <taxon>Streptophyta</taxon>
        <taxon>Embryophyta</taxon>
        <taxon>Tracheophyta</taxon>
        <taxon>Spermatophyta</taxon>
        <taxon>Magnoliopsida</taxon>
        <taxon>Liliopsida</taxon>
        <taxon>Poales</taxon>
        <taxon>Poaceae</taxon>
        <taxon>BOP clade</taxon>
        <taxon>Pooideae</taxon>
        <taxon>Triticodae</taxon>
        <taxon>Triticeae</taxon>
        <taxon>Triticinae</taxon>
        <taxon>Aegilops</taxon>
    </lineage>
</organism>
<evidence type="ECO:0000256" key="1">
    <source>
        <dbReference type="SAM" id="MobiDB-lite"/>
    </source>
</evidence>
<evidence type="ECO:0000313" key="2">
    <source>
        <dbReference type="EnsemblPlants" id="EMT00175"/>
    </source>
</evidence>
<sequence>MGEKVHWPSHKQIDVYTKDLIKQLRENNVNLGKVYSIIGSFFGSVEKVTFTKGTLKNICGKISREQAEDDVRKTLQAFADIQANAIAKLISKFFEPIAGIRWEPSPPSRMDSASSAWSTTHLPADVDDTNGEGEVVQQDESVHRPLTHDLGSMVGQDSREEGFGDYDPAAAPDSPRSTGSSAIDDQSGVMCGGNVEDSEDEEDIISMLPKHRCIID</sequence>
<feature type="compositionally biased region" description="Polar residues" evidence="1">
    <location>
        <begin position="175"/>
        <end position="184"/>
    </location>
</feature>
<dbReference type="EnsemblPlants" id="EMT00175">
    <property type="protein sequence ID" value="EMT00175"/>
    <property type="gene ID" value="F775_28738"/>
</dbReference>
<proteinExistence type="predicted"/>
<dbReference type="PANTHER" id="PTHR47482">
    <property type="entry name" value="OS11G0632001 PROTEIN"/>
    <property type="match status" value="1"/>
</dbReference>
<accession>N1QQF4</accession>
<protein>
    <submittedName>
        <fullName evidence="2">Uncharacterized protein</fullName>
    </submittedName>
</protein>
<dbReference type="AlphaFoldDB" id="N1QQF4"/>
<reference evidence="2" key="1">
    <citation type="submission" date="2015-06" db="UniProtKB">
        <authorList>
            <consortium name="EnsemblPlants"/>
        </authorList>
    </citation>
    <scope>IDENTIFICATION</scope>
</reference>
<dbReference type="PANTHER" id="PTHR47482:SF5">
    <property type="entry name" value="FAR1 DOMAIN-CONTAINING PROTEIN"/>
    <property type="match status" value="1"/>
</dbReference>